<name>A0AAU9MUR9_9ASTR</name>
<keyword evidence="3" id="KW-1185">Reference proteome</keyword>
<dbReference type="Proteomes" id="UP001157418">
    <property type="component" value="Unassembled WGS sequence"/>
</dbReference>
<dbReference type="AlphaFoldDB" id="A0AAU9MUR9"/>
<proteinExistence type="predicted"/>
<evidence type="ECO:0000313" key="2">
    <source>
        <dbReference type="EMBL" id="CAH1431783.1"/>
    </source>
</evidence>
<keyword evidence="1" id="KW-1133">Transmembrane helix</keyword>
<feature type="transmembrane region" description="Helical" evidence="1">
    <location>
        <begin position="57"/>
        <end position="75"/>
    </location>
</feature>
<accession>A0AAU9MUR9</accession>
<dbReference type="EMBL" id="CAKMRJ010003334">
    <property type="protein sequence ID" value="CAH1431783.1"/>
    <property type="molecule type" value="Genomic_DNA"/>
</dbReference>
<gene>
    <name evidence="2" type="ORF">LVIROSA_LOCUS18484</name>
</gene>
<sequence>MGHVDTGSNVMEADMGCKKGVTAFGDLAKPLEVAGKHLQEAQDLYKKFDGRSFFSRLLFQLWLLVLCSTVFYVQFLPSEQDFILKVMFVFVLSDE</sequence>
<evidence type="ECO:0000256" key="1">
    <source>
        <dbReference type="SAM" id="Phobius"/>
    </source>
</evidence>
<evidence type="ECO:0000313" key="3">
    <source>
        <dbReference type="Proteomes" id="UP001157418"/>
    </source>
</evidence>
<keyword evidence="1" id="KW-0812">Transmembrane</keyword>
<organism evidence="2 3">
    <name type="scientific">Lactuca virosa</name>
    <dbReference type="NCBI Taxonomy" id="75947"/>
    <lineage>
        <taxon>Eukaryota</taxon>
        <taxon>Viridiplantae</taxon>
        <taxon>Streptophyta</taxon>
        <taxon>Embryophyta</taxon>
        <taxon>Tracheophyta</taxon>
        <taxon>Spermatophyta</taxon>
        <taxon>Magnoliopsida</taxon>
        <taxon>eudicotyledons</taxon>
        <taxon>Gunneridae</taxon>
        <taxon>Pentapetalae</taxon>
        <taxon>asterids</taxon>
        <taxon>campanulids</taxon>
        <taxon>Asterales</taxon>
        <taxon>Asteraceae</taxon>
        <taxon>Cichorioideae</taxon>
        <taxon>Cichorieae</taxon>
        <taxon>Lactucinae</taxon>
        <taxon>Lactuca</taxon>
    </lineage>
</organism>
<reference evidence="2 3" key="1">
    <citation type="submission" date="2022-01" db="EMBL/GenBank/DDBJ databases">
        <authorList>
            <person name="Xiong W."/>
            <person name="Schranz E."/>
        </authorList>
    </citation>
    <scope>NUCLEOTIDE SEQUENCE [LARGE SCALE GENOMIC DNA]</scope>
</reference>
<comment type="caution">
    <text evidence="2">The sequence shown here is derived from an EMBL/GenBank/DDBJ whole genome shotgun (WGS) entry which is preliminary data.</text>
</comment>
<protein>
    <submittedName>
        <fullName evidence="2">Uncharacterized protein</fullName>
    </submittedName>
</protein>
<keyword evidence="1" id="KW-0472">Membrane</keyword>